<dbReference type="CDD" id="cd06261">
    <property type="entry name" value="TM_PBP2"/>
    <property type="match status" value="1"/>
</dbReference>
<dbReference type="SUPFAM" id="SSF161098">
    <property type="entry name" value="MetI-like"/>
    <property type="match status" value="1"/>
</dbReference>
<sequence length="257" mass="28273">MKIVRWLYFSLIFAYLYVPIAILVGNAFNSNRYGLSWDGFTLQWFVAMWNNPGLMEAAKHSLAVAFCAATVATVIGALAAIGFTFYRFTGRRMLQGTLMTLMMAPDIILAIALLVLFVMLGVSLGFWSLLLAHITFCLPFTTMTVSARLQGFDPFLLDAARDLGASESQVIRRVVLPLLSPALIASWLLSFTLSLDDVIVSSFLTGPSFDVLPLKIFSMVKVGVKPEVNALSTLMVALSLVLVVISQLLLKEKEHAR</sequence>
<evidence type="ECO:0000259" key="12">
    <source>
        <dbReference type="PROSITE" id="PS50928"/>
    </source>
</evidence>
<dbReference type="PANTHER" id="PTHR43848">
    <property type="entry name" value="PUTRESCINE TRANSPORT SYSTEM PERMEASE PROTEIN POTI"/>
    <property type="match status" value="1"/>
</dbReference>
<name>A0ABM7WD96_9BACT</name>
<keyword evidence="14" id="KW-1185">Reference proteome</keyword>
<feature type="transmembrane region" description="Helical" evidence="11">
    <location>
        <begin position="126"/>
        <end position="149"/>
    </location>
</feature>
<comment type="function">
    <text evidence="9">Required for the activity of the bacterial periplasmic transport system of putrescine and spermidine.</text>
</comment>
<reference evidence="13 14" key="1">
    <citation type="submission" date="2022-01" db="EMBL/GenBank/DDBJ databases">
        <title>Desulfofustis limnae sp. nov., a novel mesophilic sulfate-reducing bacterium isolated from marsh soil.</title>
        <authorList>
            <person name="Watanabe M."/>
            <person name="Takahashi A."/>
            <person name="Kojima H."/>
            <person name="Fukui M."/>
        </authorList>
    </citation>
    <scope>NUCLEOTIDE SEQUENCE [LARGE SCALE GENOMIC DNA]</scope>
    <source>
        <strain evidence="13 14">PPLL</strain>
    </source>
</reference>
<evidence type="ECO:0000256" key="2">
    <source>
        <dbReference type="ARBA" id="ARBA00007069"/>
    </source>
</evidence>
<evidence type="ECO:0000256" key="1">
    <source>
        <dbReference type="ARBA" id="ARBA00004429"/>
    </source>
</evidence>
<dbReference type="EMBL" id="AP025516">
    <property type="protein sequence ID" value="BDD88957.1"/>
    <property type="molecule type" value="Genomic_DNA"/>
</dbReference>
<dbReference type="InterPro" id="IPR051789">
    <property type="entry name" value="Bact_Polyamine_Transport"/>
</dbReference>
<evidence type="ECO:0000256" key="8">
    <source>
        <dbReference type="ARBA" id="ARBA00023136"/>
    </source>
</evidence>
<evidence type="ECO:0000256" key="6">
    <source>
        <dbReference type="ARBA" id="ARBA00022692"/>
    </source>
</evidence>
<proteinExistence type="inferred from homology"/>
<accession>A0ABM7WD96</accession>
<evidence type="ECO:0000256" key="9">
    <source>
        <dbReference type="ARBA" id="ARBA00037216"/>
    </source>
</evidence>
<dbReference type="RefSeq" id="WP_284152285.1">
    <property type="nucleotide sequence ID" value="NZ_AP025516.1"/>
</dbReference>
<feature type="transmembrane region" description="Helical" evidence="11">
    <location>
        <begin position="170"/>
        <end position="189"/>
    </location>
</feature>
<evidence type="ECO:0000256" key="7">
    <source>
        <dbReference type="ARBA" id="ARBA00022989"/>
    </source>
</evidence>
<keyword evidence="6 11" id="KW-0812">Transmembrane</keyword>
<keyword evidence="5" id="KW-0997">Cell inner membrane</keyword>
<protein>
    <recommendedName>
        <fullName evidence="10">Spermidine/putrescine transport system permease protein PotC</fullName>
    </recommendedName>
</protein>
<feature type="transmembrane region" description="Helical" evidence="11">
    <location>
        <begin position="228"/>
        <end position="250"/>
    </location>
</feature>
<feature type="transmembrane region" description="Helical" evidence="11">
    <location>
        <begin position="7"/>
        <end position="28"/>
    </location>
</feature>
<feature type="transmembrane region" description="Helical" evidence="11">
    <location>
        <begin position="98"/>
        <end position="120"/>
    </location>
</feature>
<evidence type="ECO:0000256" key="10">
    <source>
        <dbReference type="ARBA" id="ARBA00039580"/>
    </source>
</evidence>
<dbReference type="Gene3D" id="1.10.3720.10">
    <property type="entry name" value="MetI-like"/>
    <property type="match status" value="1"/>
</dbReference>
<dbReference type="Proteomes" id="UP000830055">
    <property type="component" value="Chromosome"/>
</dbReference>
<evidence type="ECO:0000256" key="11">
    <source>
        <dbReference type="RuleBase" id="RU363032"/>
    </source>
</evidence>
<evidence type="ECO:0000256" key="4">
    <source>
        <dbReference type="ARBA" id="ARBA00022475"/>
    </source>
</evidence>
<comment type="subcellular location">
    <subcellularLocation>
        <location evidence="1">Cell inner membrane</location>
        <topology evidence="1">Multi-pass membrane protein</topology>
    </subcellularLocation>
    <subcellularLocation>
        <location evidence="11">Cell membrane</location>
        <topology evidence="11">Multi-pass membrane protein</topology>
    </subcellularLocation>
</comment>
<comment type="similarity">
    <text evidence="2">Belongs to the binding-protein-dependent transport system permease family. CysTW subfamily.</text>
</comment>
<keyword evidence="3 11" id="KW-0813">Transport</keyword>
<dbReference type="NCBIfam" id="NF007047">
    <property type="entry name" value="PRK09500.1"/>
    <property type="match status" value="1"/>
</dbReference>
<keyword evidence="7 11" id="KW-1133">Transmembrane helix</keyword>
<evidence type="ECO:0000256" key="5">
    <source>
        <dbReference type="ARBA" id="ARBA00022519"/>
    </source>
</evidence>
<keyword evidence="8 11" id="KW-0472">Membrane</keyword>
<dbReference type="PROSITE" id="PS50928">
    <property type="entry name" value="ABC_TM1"/>
    <property type="match status" value="1"/>
</dbReference>
<keyword evidence="4" id="KW-1003">Cell membrane</keyword>
<dbReference type="PANTHER" id="PTHR43848:SF5">
    <property type="entry name" value="SPERMIDINE_PUTRESCINE TRANSPORT SYSTEM PERMEASE PROTEIN POTC"/>
    <property type="match status" value="1"/>
</dbReference>
<organism evidence="13 14">
    <name type="scientific">Desulfofustis limnaeus</name>
    <dbReference type="NCBI Taxonomy" id="2740163"/>
    <lineage>
        <taxon>Bacteria</taxon>
        <taxon>Pseudomonadati</taxon>
        <taxon>Thermodesulfobacteriota</taxon>
        <taxon>Desulfobulbia</taxon>
        <taxon>Desulfobulbales</taxon>
        <taxon>Desulfocapsaceae</taxon>
        <taxon>Desulfofustis</taxon>
    </lineage>
</organism>
<evidence type="ECO:0000313" key="13">
    <source>
        <dbReference type="EMBL" id="BDD88957.1"/>
    </source>
</evidence>
<feature type="domain" description="ABC transmembrane type-1" evidence="12">
    <location>
        <begin position="58"/>
        <end position="246"/>
    </location>
</feature>
<dbReference type="Pfam" id="PF00528">
    <property type="entry name" value="BPD_transp_1"/>
    <property type="match status" value="1"/>
</dbReference>
<dbReference type="InterPro" id="IPR000515">
    <property type="entry name" value="MetI-like"/>
</dbReference>
<feature type="transmembrane region" description="Helical" evidence="11">
    <location>
        <begin position="62"/>
        <end position="86"/>
    </location>
</feature>
<dbReference type="InterPro" id="IPR035906">
    <property type="entry name" value="MetI-like_sf"/>
</dbReference>
<gene>
    <name evidence="13" type="ORF">DPPLL_33220</name>
</gene>
<evidence type="ECO:0000256" key="3">
    <source>
        <dbReference type="ARBA" id="ARBA00022448"/>
    </source>
</evidence>
<evidence type="ECO:0000313" key="14">
    <source>
        <dbReference type="Proteomes" id="UP000830055"/>
    </source>
</evidence>